<dbReference type="InterPro" id="IPR029058">
    <property type="entry name" value="AB_hydrolase_fold"/>
</dbReference>
<evidence type="ECO:0000259" key="1">
    <source>
        <dbReference type="Pfam" id="PF00561"/>
    </source>
</evidence>
<dbReference type="EC" id="1.11.1.-" evidence="2"/>
<dbReference type="GO" id="GO:0016746">
    <property type="term" value="F:acyltransferase activity"/>
    <property type="evidence" value="ECO:0007669"/>
    <property type="project" value="UniProtKB-KW"/>
</dbReference>
<evidence type="ECO:0000313" key="2">
    <source>
        <dbReference type="EMBL" id="CCI87893.1"/>
    </source>
</evidence>
<name>I7LGR3_9LACO</name>
<dbReference type="InterPro" id="IPR050228">
    <property type="entry name" value="Carboxylesterase_BioH"/>
</dbReference>
<feature type="domain" description="AB hydrolase-1" evidence="1">
    <location>
        <begin position="22"/>
        <end position="245"/>
    </location>
</feature>
<organism evidence="2 4">
    <name type="scientific">Lactobacillus gigeriorum DSM 23908 = CRBIP 24.85</name>
    <dbReference type="NCBI Taxonomy" id="1423751"/>
    <lineage>
        <taxon>Bacteria</taxon>
        <taxon>Bacillati</taxon>
        <taxon>Bacillota</taxon>
        <taxon>Bacilli</taxon>
        <taxon>Lactobacillales</taxon>
        <taxon>Lactobacillaceae</taxon>
        <taxon>Lactobacillus</taxon>
    </lineage>
</organism>
<dbReference type="SUPFAM" id="SSF53474">
    <property type="entry name" value="alpha/beta-Hydrolases"/>
    <property type="match status" value="1"/>
</dbReference>
<comment type="caution">
    <text evidence="2">The sequence shown here is derived from an EMBL/GenBank/DDBJ whole genome shotgun (WGS) entry which is preliminary data.</text>
</comment>
<dbReference type="STRING" id="1423751.FC38_GL000593"/>
<reference evidence="3 5" key="2">
    <citation type="journal article" date="2015" name="Genome Announc.">
        <title>Expanding the biotechnology potential of lactobacilli through comparative genomics of 213 strains and associated genera.</title>
        <authorList>
            <person name="Sun Z."/>
            <person name="Harris H.M."/>
            <person name="McCann A."/>
            <person name="Guo C."/>
            <person name="Argimon S."/>
            <person name="Zhang W."/>
            <person name="Yang X."/>
            <person name="Jeffery I.B."/>
            <person name="Cooney J.C."/>
            <person name="Kagawa T.F."/>
            <person name="Liu W."/>
            <person name="Song Y."/>
            <person name="Salvetti E."/>
            <person name="Wrobel A."/>
            <person name="Rasinkangas P."/>
            <person name="Parkhill J."/>
            <person name="Rea M.C."/>
            <person name="O'Sullivan O."/>
            <person name="Ritari J."/>
            <person name="Douillard F.P."/>
            <person name="Paul Ross R."/>
            <person name="Yang R."/>
            <person name="Briner A.E."/>
            <person name="Felis G.E."/>
            <person name="de Vos W.M."/>
            <person name="Barrangou R."/>
            <person name="Klaenhammer T.R."/>
            <person name="Caufield P.W."/>
            <person name="Cui Y."/>
            <person name="Zhang H."/>
            <person name="O'Toole P.W."/>
        </authorList>
    </citation>
    <scope>NUCLEOTIDE SEQUENCE [LARGE SCALE GENOMIC DNA]</scope>
    <source>
        <strain evidence="3 5">DSM 23908</strain>
    </source>
</reference>
<dbReference type="Pfam" id="PF00561">
    <property type="entry name" value="Abhydrolase_1"/>
    <property type="match status" value="1"/>
</dbReference>
<protein>
    <submittedName>
        <fullName evidence="2">Halo peroxidase</fullName>
        <ecNumber evidence="2">1.11.1.-</ecNumber>
    </submittedName>
    <submittedName>
        <fullName evidence="3">Hydrolase or acyltransferase</fullName>
    </submittedName>
</protein>
<dbReference type="InterPro" id="IPR000073">
    <property type="entry name" value="AB_hydrolase_1"/>
</dbReference>
<keyword evidence="3" id="KW-0378">Hydrolase</keyword>
<accession>I7LGR3</accession>
<keyword evidence="3" id="KW-0012">Acyltransferase</keyword>
<dbReference type="GO" id="GO:0004601">
    <property type="term" value="F:peroxidase activity"/>
    <property type="evidence" value="ECO:0007669"/>
    <property type="project" value="UniProtKB-KW"/>
</dbReference>
<dbReference type="Gene3D" id="3.40.50.1820">
    <property type="entry name" value="alpha/beta hydrolase"/>
    <property type="match status" value="1"/>
</dbReference>
<gene>
    <name evidence="2" type="ORF">BN52_01010</name>
    <name evidence="3" type="ORF">FC38_GL000593</name>
</gene>
<dbReference type="PANTHER" id="PTHR43194">
    <property type="entry name" value="HYDROLASE ALPHA/BETA FOLD FAMILY"/>
    <property type="match status" value="1"/>
</dbReference>
<dbReference type="RefSeq" id="WP_008474244.1">
    <property type="nucleotide sequence ID" value="NZ_AYZO01000002.1"/>
</dbReference>
<dbReference type="EMBL" id="AYZO01000002">
    <property type="protein sequence ID" value="KRN14511.1"/>
    <property type="molecule type" value="Genomic_DNA"/>
</dbReference>
<evidence type="ECO:0000313" key="3">
    <source>
        <dbReference type="EMBL" id="KRN14511.1"/>
    </source>
</evidence>
<dbReference type="GO" id="GO:0016787">
    <property type="term" value="F:hydrolase activity"/>
    <property type="evidence" value="ECO:0007669"/>
    <property type="project" value="UniProtKB-KW"/>
</dbReference>
<dbReference type="Proteomes" id="UP000009326">
    <property type="component" value="Unassembled WGS sequence"/>
</dbReference>
<keyword evidence="2" id="KW-0575">Peroxidase</keyword>
<keyword evidence="2" id="KW-0560">Oxidoreductase</keyword>
<sequence>MDFFTSDHVRLHYTDTGDKTKPVIVGIPGLGSYSSLWQETIAIFENYRFITMDPRNQGQSERTFKGQRMGRHAADLAELLDKLDLHEVIGIGNSMGAATLWAYLDQYGKGRMKCMIDLDQSPKMVNDETWKYGFQDLNWDNFLANLKLPLGNAFFNQISPEVFAKAKAESKQFPYELEDNYTFLIDHAAKDWRDVLLDPPVPMLLIAGKNSPYFDPGFLDAVKAINPALQTKVIPNCGHIIQAEQPQKLYETVQEFLNNLK</sequence>
<dbReference type="AlphaFoldDB" id="I7LGR3"/>
<evidence type="ECO:0000313" key="5">
    <source>
        <dbReference type="Proteomes" id="UP000051521"/>
    </source>
</evidence>
<dbReference type="PANTHER" id="PTHR43194:SF2">
    <property type="entry name" value="PEROXISOMAL MEMBRANE PROTEIN LPX1"/>
    <property type="match status" value="1"/>
</dbReference>
<reference evidence="2 4" key="1">
    <citation type="submission" date="2012-06" db="EMBL/GenBank/DDBJ databases">
        <title>Draft genome sequence of Lactobacillus gigeriorum CRBIP 24.85T, isolated from chicken crop.</title>
        <authorList>
            <person name="Cousin S."/>
            <person name="Ma L."/>
            <person name="Creno S."/>
            <person name="Clermont D."/>
            <person name="Loux V."/>
            <person name="Bizet C."/>
            <person name="Bouchier C."/>
        </authorList>
    </citation>
    <scope>NUCLEOTIDE SEQUENCE [LARGE SCALE GENOMIC DNA]</scope>
    <source>
        <strain evidence="4">CRBIP 24.85T</strain>
        <strain evidence="2">Type strain: CRBIP 24.85</strain>
    </source>
</reference>
<evidence type="ECO:0000313" key="4">
    <source>
        <dbReference type="Proteomes" id="UP000009326"/>
    </source>
</evidence>
<proteinExistence type="predicted"/>
<keyword evidence="5" id="KW-1185">Reference proteome</keyword>
<dbReference type="EMBL" id="CAKC01000093">
    <property type="protein sequence ID" value="CCI87893.1"/>
    <property type="molecule type" value="Genomic_DNA"/>
</dbReference>
<dbReference type="PATRIC" id="fig|1423751.3.peg.616"/>
<dbReference type="Proteomes" id="UP000051521">
    <property type="component" value="Unassembled WGS sequence"/>
</dbReference>
<dbReference type="OrthoDB" id="9805423at2"/>
<keyword evidence="3" id="KW-0808">Transferase</keyword>